<dbReference type="RefSeq" id="WP_116883051.1">
    <property type="nucleotide sequence ID" value="NZ_CABMMC010000003.1"/>
</dbReference>
<comment type="caution">
    <text evidence="11">The sequence shown here is derived from an EMBL/GenBank/DDBJ whole genome shotgun (WGS) entry which is preliminary data.</text>
</comment>
<evidence type="ECO:0000259" key="10">
    <source>
        <dbReference type="Pfam" id="PF03553"/>
    </source>
</evidence>
<dbReference type="InterPro" id="IPR052180">
    <property type="entry name" value="NhaC_Na-H+_Antiporter"/>
</dbReference>
<keyword evidence="5 9" id="KW-0812">Transmembrane</keyword>
<evidence type="ECO:0000256" key="7">
    <source>
        <dbReference type="ARBA" id="ARBA00023136"/>
    </source>
</evidence>
<evidence type="ECO:0000256" key="8">
    <source>
        <dbReference type="ARBA" id="ARBA00038435"/>
    </source>
</evidence>
<dbReference type="Proteomes" id="UP000245959">
    <property type="component" value="Unassembled WGS sequence"/>
</dbReference>
<dbReference type="PANTHER" id="PTHR33451">
    <property type="entry name" value="MALATE-2H(+)/NA(+)-LACTATE ANTIPORTER"/>
    <property type="match status" value="1"/>
</dbReference>
<evidence type="ECO:0000313" key="11">
    <source>
        <dbReference type="EMBL" id="PVY44726.1"/>
    </source>
</evidence>
<feature type="transmembrane region" description="Helical" evidence="9">
    <location>
        <begin position="16"/>
        <end position="34"/>
    </location>
</feature>
<evidence type="ECO:0000256" key="1">
    <source>
        <dbReference type="ARBA" id="ARBA00004651"/>
    </source>
</evidence>
<keyword evidence="3" id="KW-0050">Antiport</keyword>
<keyword evidence="6 9" id="KW-1133">Transmembrane helix</keyword>
<dbReference type="OrthoDB" id="9790605at2"/>
<dbReference type="EMBL" id="QEKH01000005">
    <property type="protein sequence ID" value="PVY44726.1"/>
    <property type="molecule type" value="Genomic_DNA"/>
</dbReference>
<keyword evidence="12" id="KW-1185">Reference proteome</keyword>
<organism evidence="11 12">
    <name type="scientific">Victivallis vadensis</name>
    <dbReference type="NCBI Taxonomy" id="172901"/>
    <lineage>
        <taxon>Bacteria</taxon>
        <taxon>Pseudomonadati</taxon>
        <taxon>Lentisphaerota</taxon>
        <taxon>Lentisphaeria</taxon>
        <taxon>Victivallales</taxon>
        <taxon>Victivallaceae</taxon>
        <taxon>Victivallis</taxon>
    </lineage>
</organism>
<dbReference type="Pfam" id="PF03553">
    <property type="entry name" value="Na_H_antiporter"/>
    <property type="match status" value="2"/>
</dbReference>
<feature type="domain" description="Na+/H+ antiporter NhaC-like C-terminal" evidence="10">
    <location>
        <begin position="47"/>
        <end position="217"/>
    </location>
</feature>
<comment type="subcellular location">
    <subcellularLocation>
        <location evidence="1">Cell membrane</location>
        <topology evidence="1">Multi-pass membrane protein</topology>
    </subcellularLocation>
</comment>
<comment type="similarity">
    <text evidence="8">Belongs to the NhaC Na(+)/H(+) (TC 2.A.35) antiporter family.</text>
</comment>
<evidence type="ECO:0000256" key="3">
    <source>
        <dbReference type="ARBA" id="ARBA00022449"/>
    </source>
</evidence>
<keyword evidence="2" id="KW-0813">Transport</keyword>
<protein>
    <submittedName>
        <fullName evidence="11">Transporter (NhaC family)</fullName>
    </submittedName>
</protein>
<evidence type="ECO:0000256" key="4">
    <source>
        <dbReference type="ARBA" id="ARBA00022475"/>
    </source>
</evidence>
<feature type="domain" description="Na+/H+ antiporter NhaC-like C-terminal" evidence="10">
    <location>
        <begin position="244"/>
        <end position="433"/>
    </location>
</feature>
<feature type="transmembrane region" description="Helical" evidence="9">
    <location>
        <begin position="196"/>
        <end position="217"/>
    </location>
</feature>
<keyword evidence="7 9" id="KW-0472">Membrane</keyword>
<dbReference type="GO" id="GO:0015297">
    <property type="term" value="F:antiporter activity"/>
    <property type="evidence" value="ECO:0007669"/>
    <property type="project" value="UniProtKB-KW"/>
</dbReference>
<keyword evidence="4" id="KW-1003">Cell membrane</keyword>
<reference evidence="11 12" key="1">
    <citation type="submission" date="2018-04" db="EMBL/GenBank/DDBJ databases">
        <title>Genomic Encyclopedia of Type Strains, Phase IV (KMG-IV): sequencing the most valuable type-strain genomes for metagenomic binning, comparative biology and taxonomic classification.</title>
        <authorList>
            <person name="Goeker M."/>
        </authorList>
    </citation>
    <scope>NUCLEOTIDE SEQUENCE [LARGE SCALE GENOMIC DNA]</scope>
    <source>
        <strain evidence="11 12">DSM 14823</strain>
    </source>
</reference>
<feature type="transmembrane region" description="Helical" evidence="9">
    <location>
        <begin position="415"/>
        <end position="433"/>
    </location>
</feature>
<feature type="transmembrane region" description="Helical" evidence="9">
    <location>
        <begin position="40"/>
        <end position="57"/>
    </location>
</feature>
<feature type="transmembrane region" description="Helical" evidence="9">
    <location>
        <begin position="388"/>
        <end position="409"/>
    </location>
</feature>
<accession>A0A2U1B7R2</accession>
<feature type="transmembrane region" description="Helical" evidence="9">
    <location>
        <begin position="153"/>
        <end position="171"/>
    </location>
</feature>
<dbReference type="PANTHER" id="PTHR33451:SF5">
    <property type="entry name" value="NA+_H+ ANTIPORTER"/>
    <property type="match status" value="1"/>
</dbReference>
<dbReference type="AlphaFoldDB" id="A0A2U1B7R2"/>
<evidence type="ECO:0000313" key="12">
    <source>
        <dbReference type="Proteomes" id="UP000245959"/>
    </source>
</evidence>
<feature type="transmembrane region" description="Helical" evidence="9">
    <location>
        <begin position="78"/>
        <end position="101"/>
    </location>
</feature>
<feature type="transmembrane region" description="Helical" evidence="9">
    <location>
        <begin position="121"/>
        <end position="146"/>
    </location>
</feature>
<dbReference type="GO" id="GO:0005886">
    <property type="term" value="C:plasma membrane"/>
    <property type="evidence" value="ECO:0007669"/>
    <property type="project" value="UniProtKB-SubCell"/>
</dbReference>
<proteinExistence type="inferred from homology"/>
<evidence type="ECO:0000256" key="6">
    <source>
        <dbReference type="ARBA" id="ARBA00022989"/>
    </source>
</evidence>
<sequence>MDIEDFSQDREPRAKALIPFGVFLVFYLGLSIASGDFYKVPMPVAFLVASATALVLNRRASLKSKIELFAHGMGNVDIMTMCLIFILAGAFASTAKAMGAVDATVNLALTFIPPNLLVGGLFLVACFISLSIGTSVGTVVALAPIAAGVTQNLGIPIGVCLGAVVGGAMFGDNLSMISDTTIAATRTQQVEMNRKFYANIKIVIPAAILTILLYLIFATHAGTAPQVRPITFIDCCKVAPYLAVLVLALFGVNVMALLMFGSVLAGTVGLLNGSFDFFGFLKGAGDGALSMSETLIVALLAGGLLKVIRYNGGIGYLLGLIERHIRGRRGGEFGIALLVSAVNVFTANNTVAIVIAGPIARDISERYGIAPARSASILDTSSCIVQGILPYGAQVLAAVGLAGAAVSAFDVLAFLWYPYVLAFFLILAIALGFPRSASRP</sequence>
<dbReference type="InterPro" id="IPR018461">
    <property type="entry name" value="Na/H_Antiport_NhaC-like_C"/>
</dbReference>
<name>A0A2U1B7R2_9BACT</name>
<feature type="transmembrane region" description="Helical" evidence="9">
    <location>
        <begin position="238"/>
        <end position="268"/>
    </location>
</feature>
<gene>
    <name evidence="11" type="ORF">C8D82_10555</name>
</gene>
<evidence type="ECO:0000256" key="9">
    <source>
        <dbReference type="SAM" id="Phobius"/>
    </source>
</evidence>
<evidence type="ECO:0000256" key="2">
    <source>
        <dbReference type="ARBA" id="ARBA00022448"/>
    </source>
</evidence>
<evidence type="ECO:0000256" key="5">
    <source>
        <dbReference type="ARBA" id="ARBA00022692"/>
    </source>
</evidence>
<dbReference type="GeneID" id="78294374"/>